<keyword evidence="4" id="KW-1185">Reference proteome</keyword>
<evidence type="ECO:0000256" key="1">
    <source>
        <dbReference type="SAM" id="MobiDB-lite"/>
    </source>
</evidence>
<dbReference type="Gene3D" id="1.10.1420.10">
    <property type="match status" value="1"/>
</dbReference>
<evidence type="ECO:0000259" key="2">
    <source>
        <dbReference type="Pfam" id="PF05192"/>
    </source>
</evidence>
<dbReference type="SUPFAM" id="SSF48334">
    <property type="entry name" value="DNA repair protein MutS, domain III"/>
    <property type="match status" value="1"/>
</dbReference>
<feature type="region of interest" description="Disordered" evidence="1">
    <location>
        <begin position="179"/>
        <end position="214"/>
    </location>
</feature>
<gene>
    <name evidence="3" type="ORF">HPBE_LOCUS15926</name>
</gene>
<feature type="domain" description="DNA mismatch repair protein MutS core" evidence="2">
    <location>
        <begin position="24"/>
        <end position="97"/>
    </location>
</feature>
<dbReference type="InterPro" id="IPR036187">
    <property type="entry name" value="DNA_mismatch_repair_MutS_sf"/>
</dbReference>
<dbReference type="InterPro" id="IPR007696">
    <property type="entry name" value="DNA_mismatch_repair_MutS_core"/>
</dbReference>
<dbReference type="WBParaSite" id="HPBE_0001592701-mRNA-1">
    <property type="protein sequence ID" value="HPBE_0001592701-mRNA-1"/>
    <property type="gene ID" value="HPBE_0001592701"/>
</dbReference>
<protein>
    <submittedName>
        <fullName evidence="5">MUTSd domain-containing protein</fullName>
    </submittedName>
</protein>
<reference evidence="5" key="2">
    <citation type="submission" date="2019-09" db="UniProtKB">
        <authorList>
            <consortium name="WormBaseParasite"/>
        </authorList>
    </citation>
    <scope>IDENTIFICATION</scope>
</reference>
<sequence length="214" mass="23741">SHNSKCSIFRDILKTNRDLDDRSWKNLEIDGSGSNKVRQLWEVKTLLTVVDDTVTSGGARLLRSQLLQPSGDQAIIERRLDAVQELVENPHVSKRLHFLKPSHTIDRRCGINDKEGGKFGGKQGENYDTKIAKNIQTSFICLGTSLNTNLKRLLGPREFRGHVPKTLLDVFGDRIDLPNTSSNVPEDSEGVPKTLSAKDVLLRGTSTSNGGPFH</sequence>
<proteinExistence type="predicted"/>
<accession>A0A183G3E9</accession>
<feature type="compositionally biased region" description="Polar residues" evidence="1">
    <location>
        <begin position="204"/>
        <end position="214"/>
    </location>
</feature>
<organism evidence="4 5">
    <name type="scientific">Heligmosomoides polygyrus</name>
    <name type="common">Parasitic roundworm</name>
    <dbReference type="NCBI Taxonomy" id="6339"/>
    <lineage>
        <taxon>Eukaryota</taxon>
        <taxon>Metazoa</taxon>
        <taxon>Ecdysozoa</taxon>
        <taxon>Nematoda</taxon>
        <taxon>Chromadorea</taxon>
        <taxon>Rhabditida</taxon>
        <taxon>Rhabditina</taxon>
        <taxon>Rhabditomorpha</taxon>
        <taxon>Strongyloidea</taxon>
        <taxon>Heligmosomidae</taxon>
        <taxon>Heligmosomoides</taxon>
    </lineage>
</organism>
<reference evidence="3 4" key="1">
    <citation type="submission" date="2018-11" db="EMBL/GenBank/DDBJ databases">
        <authorList>
            <consortium name="Pathogen Informatics"/>
        </authorList>
    </citation>
    <scope>NUCLEOTIDE SEQUENCE [LARGE SCALE GENOMIC DNA]</scope>
</reference>
<name>A0A183G3E9_HELPZ</name>
<dbReference type="GO" id="GO:0030983">
    <property type="term" value="F:mismatched DNA binding"/>
    <property type="evidence" value="ECO:0007669"/>
    <property type="project" value="InterPro"/>
</dbReference>
<accession>A0A3P7ZUS0</accession>
<dbReference type="Proteomes" id="UP000050761">
    <property type="component" value="Unassembled WGS sequence"/>
</dbReference>
<dbReference type="GO" id="GO:0006298">
    <property type="term" value="P:mismatch repair"/>
    <property type="evidence" value="ECO:0007669"/>
    <property type="project" value="InterPro"/>
</dbReference>
<evidence type="ECO:0000313" key="4">
    <source>
        <dbReference type="Proteomes" id="UP000050761"/>
    </source>
</evidence>
<evidence type="ECO:0000313" key="3">
    <source>
        <dbReference type="EMBL" id="VDP04362.1"/>
    </source>
</evidence>
<dbReference type="EMBL" id="UZAH01029121">
    <property type="protein sequence ID" value="VDP04362.1"/>
    <property type="molecule type" value="Genomic_DNA"/>
</dbReference>
<dbReference type="Pfam" id="PF05192">
    <property type="entry name" value="MutS_III"/>
    <property type="match status" value="1"/>
</dbReference>
<dbReference type="GO" id="GO:0005524">
    <property type="term" value="F:ATP binding"/>
    <property type="evidence" value="ECO:0007669"/>
    <property type="project" value="InterPro"/>
</dbReference>
<dbReference type="OrthoDB" id="276261at2759"/>
<evidence type="ECO:0000313" key="5">
    <source>
        <dbReference type="WBParaSite" id="HPBE_0001592701-mRNA-1"/>
    </source>
</evidence>
<dbReference type="AlphaFoldDB" id="A0A183G3E9"/>